<feature type="coiled-coil region" evidence="1">
    <location>
        <begin position="288"/>
        <end position="339"/>
    </location>
</feature>
<evidence type="ECO:0000259" key="2">
    <source>
        <dbReference type="Pfam" id="PF19044"/>
    </source>
</evidence>
<gene>
    <name evidence="4" type="ORF">EH214_04153</name>
    <name evidence="3" type="ORF">ERS852457_00684</name>
</gene>
<feature type="domain" description="TraG P-loop" evidence="2">
    <location>
        <begin position="396"/>
        <end position="804"/>
    </location>
</feature>
<dbReference type="PANTHER" id="PTHR38467:SF1">
    <property type="entry name" value="CONJUGATIVE TRANSFER: ASSEMBLY"/>
    <property type="match status" value="1"/>
</dbReference>
<dbReference type="Proteomes" id="UP000095333">
    <property type="component" value="Unassembled WGS sequence"/>
</dbReference>
<dbReference type="InterPro" id="IPR027417">
    <property type="entry name" value="P-loop_NTPase"/>
</dbReference>
<evidence type="ECO:0000313" key="5">
    <source>
        <dbReference type="Proteomes" id="UP000095333"/>
    </source>
</evidence>
<name>A0A173Z599_PHOVU</name>
<dbReference type="SUPFAM" id="SSF52540">
    <property type="entry name" value="P-loop containing nucleoside triphosphate hydrolases"/>
    <property type="match status" value="1"/>
</dbReference>
<protein>
    <submittedName>
        <fullName evidence="4">AAA-like domain protein</fullName>
    </submittedName>
    <submittedName>
        <fullName evidence="3">Conjugate transposon protein</fullName>
    </submittedName>
</protein>
<proteinExistence type="predicted"/>
<accession>A0A173Z599</accession>
<dbReference type="Gene3D" id="3.40.50.300">
    <property type="entry name" value="P-loop containing nucleotide triphosphate hydrolases"/>
    <property type="match status" value="2"/>
</dbReference>
<evidence type="ECO:0000313" key="3">
    <source>
        <dbReference type="EMBL" id="CUN71027.1"/>
    </source>
</evidence>
<keyword evidence="1" id="KW-0175">Coiled coil</keyword>
<dbReference type="EMBL" id="CYZI01000002">
    <property type="protein sequence ID" value="CUN71027.1"/>
    <property type="molecule type" value="Genomic_DNA"/>
</dbReference>
<reference evidence="4 6" key="2">
    <citation type="journal article" date="2019" name="Nat. Commun.">
        <title>Gram positive-like bacteriocins with broad spectrum anti-Bacteroidales activity encoded on mobile elements of the human gut microbiota.</title>
        <authorList>
            <person name="Bechon N."/>
            <person name="Coyne M.J.Jr."/>
            <person name="Laclare-Mceneany V."/>
            <person name="Chatzidaki-Livanis M."/>
            <person name="Ghigo J.-M."/>
            <person name="Comstock L.E."/>
        </authorList>
    </citation>
    <scope>NUCLEOTIDE SEQUENCE [LARGE SCALE GENOMIC DNA]</scope>
    <source>
        <strain evidence="4 6">CL01T12C17</strain>
    </source>
</reference>
<dbReference type="Pfam" id="PF19044">
    <property type="entry name" value="P-loop_TraG"/>
    <property type="match status" value="1"/>
</dbReference>
<dbReference type="EMBL" id="RWHZ01000098">
    <property type="protein sequence ID" value="TSE46644.1"/>
    <property type="molecule type" value="Genomic_DNA"/>
</dbReference>
<sequence>MKSEEAYSILDIVSESEGQGVVLTRSGSICVSFELREPECYSLTPEDIDRRDGMFREAFKFLPDGTYVHKQDVFLKERYCPDIAGGSFLDRADARHFRGRLYVSHTCVMHFVLSGLKSLEKAYISSPLSYKENLHKEDLARLNEFLEGVDNAVGIIRSMRDTEIAPMSGQEMRDFTAGYTTLFDAPGAVVDIHADTELRTGKKRARCFAVCDEIFLPDGSLDSCVRDDSLPPAGSLLYHPMLERLGMYLPYNHIVNQVVFFEGNGRLRERIARNIDIYGSNSGMSRSIKVQYQKLDELQQEILEENETLVRSFFSVCVFDESEAELEKADKKIRETLNLARLGYYIPGYENLAAVHFACVPGQIHLMPRKYLFLTTLPIALCFFLQCGSFRNDSEGIYVHDRMYQVPLRKDIWDAGKKRVNARNGMVIAGTGGGKSAFTLNLTQQLIEQDYTVVVVEFGKSFSQLCRLYPDISLHVDYDGRTALGINPFDLQGEELDNGSIEMLSGVVQKYWRHMFTKDESEKEVALTRFIQDYYENVREGHNFESFYNHVTEHYPEILARKHIPKDYFSLESFSLNCGEFLPGRRYENVCKDTGTDFSGKKFIVFELTQIKQDRFLSNLVMGMIFTVIQKKLLGDRRKRGVLIFDEYGETAQMVDTATGTGIHSSVAFCYQKIRKENGAVYTIIQNPDQLPENEHTKNIIANTDMLFVLPTKEVIYQSVIDRFRLTHPGQIALMKSMRNNFSGQRPYSECFMRLGEHYATVTRLEFSREKFLAFQTEGEIWSDLEEKNRRMSMEDAIEEYIREHQ</sequence>
<dbReference type="InterPro" id="IPR053155">
    <property type="entry name" value="F-pilin_assembly_TraC"/>
</dbReference>
<evidence type="ECO:0000313" key="6">
    <source>
        <dbReference type="Proteomes" id="UP000408523"/>
    </source>
</evidence>
<evidence type="ECO:0000313" key="4">
    <source>
        <dbReference type="EMBL" id="TSE46644.1"/>
    </source>
</evidence>
<evidence type="ECO:0000256" key="1">
    <source>
        <dbReference type="SAM" id="Coils"/>
    </source>
</evidence>
<dbReference type="RefSeq" id="WP_032949214.1">
    <property type="nucleotide sequence ID" value="NZ_CYZI01000002.1"/>
</dbReference>
<dbReference type="Proteomes" id="UP000408523">
    <property type="component" value="Unassembled WGS sequence"/>
</dbReference>
<reference evidence="3 5" key="1">
    <citation type="submission" date="2015-09" db="EMBL/GenBank/DDBJ databases">
        <authorList>
            <consortium name="Pathogen Informatics"/>
        </authorList>
    </citation>
    <scope>NUCLEOTIDE SEQUENCE [LARGE SCALE GENOMIC DNA]</scope>
    <source>
        <strain evidence="3 5">2789STDY5834842</strain>
    </source>
</reference>
<dbReference type="AlphaFoldDB" id="A0A173Z599"/>
<organism evidence="3 5">
    <name type="scientific">Phocaeicola vulgatus</name>
    <name type="common">Bacteroides vulgatus</name>
    <dbReference type="NCBI Taxonomy" id="821"/>
    <lineage>
        <taxon>Bacteria</taxon>
        <taxon>Pseudomonadati</taxon>
        <taxon>Bacteroidota</taxon>
        <taxon>Bacteroidia</taxon>
        <taxon>Bacteroidales</taxon>
        <taxon>Bacteroidaceae</taxon>
        <taxon>Phocaeicola</taxon>
    </lineage>
</organism>
<dbReference type="InterPro" id="IPR043964">
    <property type="entry name" value="P-loop_TraG"/>
</dbReference>
<dbReference type="PANTHER" id="PTHR38467">
    <property type="match status" value="1"/>
</dbReference>